<dbReference type="GeneID" id="19468537"/>
<feature type="region of interest" description="Disordered" evidence="5">
    <location>
        <begin position="656"/>
        <end position="675"/>
    </location>
</feature>
<keyword evidence="8" id="KW-1185">Reference proteome</keyword>
<evidence type="ECO:0000256" key="4">
    <source>
        <dbReference type="ARBA" id="ARBA00023136"/>
    </source>
</evidence>
<evidence type="ECO:0000256" key="3">
    <source>
        <dbReference type="ARBA" id="ARBA00022989"/>
    </source>
</evidence>
<dbReference type="EMBL" id="KE145368">
    <property type="protein sequence ID" value="EPE28369.1"/>
    <property type="molecule type" value="Genomic_DNA"/>
</dbReference>
<dbReference type="InterPro" id="IPR050829">
    <property type="entry name" value="CorA_MIT"/>
</dbReference>
<dbReference type="OrthoDB" id="341259at2759"/>
<proteinExistence type="predicted"/>
<organism evidence="7 8">
    <name type="scientific">Glarea lozoyensis (strain ATCC 20868 / MF5171)</name>
    <dbReference type="NCBI Taxonomy" id="1116229"/>
    <lineage>
        <taxon>Eukaryota</taxon>
        <taxon>Fungi</taxon>
        <taxon>Dikarya</taxon>
        <taxon>Ascomycota</taxon>
        <taxon>Pezizomycotina</taxon>
        <taxon>Leotiomycetes</taxon>
        <taxon>Helotiales</taxon>
        <taxon>Helotiaceae</taxon>
        <taxon>Glarea</taxon>
    </lineage>
</organism>
<dbReference type="GO" id="GO:0046873">
    <property type="term" value="F:metal ion transmembrane transporter activity"/>
    <property type="evidence" value="ECO:0007669"/>
    <property type="project" value="InterPro"/>
</dbReference>
<dbReference type="InterPro" id="IPR045863">
    <property type="entry name" value="CorA_TM1_TM2"/>
</dbReference>
<dbReference type="OMA" id="MWILDAN"/>
<dbReference type="InterPro" id="IPR002523">
    <property type="entry name" value="MgTranspt_CorA/ZnTranspt_ZntB"/>
</dbReference>
<dbReference type="AlphaFoldDB" id="S3CTL8"/>
<dbReference type="SUPFAM" id="SSF144083">
    <property type="entry name" value="Magnesium transport protein CorA, transmembrane region"/>
    <property type="match status" value="1"/>
</dbReference>
<protein>
    <submittedName>
        <fullName evidence="7">Magnesium transport protein CorA, transmembrane region</fullName>
    </submittedName>
</protein>
<feature type="transmembrane region" description="Helical" evidence="6">
    <location>
        <begin position="835"/>
        <end position="857"/>
    </location>
</feature>
<gene>
    <name evidence="7" type="ORF">GLAREA_09489</name>
</gene>
<evidence type="ECO:0000256" key="5">
    <source>
        <dbReference type="SAM" id="MobiDB-lite"/>
    </source>
</evidence>
<dbReference type="Proteomes" id="UP000016922">
    <property type="component" value="Unassembled WGS sequence"/>
</dbReference>
<evidence type="ECO:0000313" key="8">
    <source>
        <dbReference type="Proteomes" id="UP000016922"/>
    </source>
</evidence>
<dbReference type="GO" id="GO:0016020">
    <property type="term" value="C:membrane"/>
    <property type="evidence" value="ECO:0007669"/>
    <property type="project" value="UniProtKB-SubCell"/>
</dbReference>
<dbReference type="Gene3D" id="1.20.58.340">
    <property type="entry name" value="Magnesium transport protein CorA, transmembrane region"/>
    <property type="match status" value="1"/>
</dbReference>
<keyword evidence="4 6" id="KW-0472">Membrane</keyword>
<dbReference type="Pfam" id="PF01544">
    <property type="entry name" value="CorA"/>
    <property type="match status" value="1"/>
</dbReference>
<dbReference type="KEGG" id="glz:GLAREA_09489"/>
<feature type="transmembrane region" description="Helical" evidence="6">
    <location>
        <begin position="808"/>
        <end position="829"/>
    </location>
</feature>
<comment type="subcellular location">
    <subcellularLocation>
        <location evidence="1">Membrane</location>
        <topology evidence="1">Multi-pass membrane protein</topology>
    </subcellularLocation>
</comment>
<dbReference type="HOGENOM" id="CLU_006096_0_0_1"/>
<evidence type="ECO:0000313" key="7">
    <source>
        <dbReference type="EMBL" id="EPE28369.1"/>
    </source>
</evidence>
<evidence type="ECO:0000256" key="1">
    <source>
        <dbReference type="ARBA" id="ARBA00004141"/>
    </source>
</evidence>
<keyword evidence="3 6" id="KW-1133">Transmembrane helix</keyword>
<keyword evidence="2 6" id="KW-0812">Transmembrane</keyword>
<dbReference type="eggNOG" id="KOG4177">
    <property type="taxonomic scope" value="Eukaryota"/>
</dbReference>
<dbReference type="RefSeq" id="XP_008084277.1">
    <property type="nucleotide sequence ID" value="XM_008086086.1"/>
</dbReference>
<evidence type="ECO:0000256" key="2">
    <source>
        <dbReference type="ARBA" id="ARBA00022692"/>
    </source>
</evidence>
<dbReference type="PANTHER" id="PTHR47685:SF1">
    <property type="entry name" value="MAGNESIUM TRANSPORT PROTEIN CORA"/>
    <property type="match status" value="1"/>
</dbReference>
<evidence type="ECO:0000256" key="6">
    <source>
        <dbReference type="SAM" id="Phobius"/>
    </source>
</evidence>
<accession>S3CTL8</accession>
<feature type="compositionally biased region" description="Basic and acidic residues" evidence="5">
    <location>
        <begin position="659"/>
        <end position="674"/>
    </location>
</feature>
<feature type="transmembrane region" description="Helical" evidence="6">
    <location>
        <begin position="765"/>
        <end position="787"/>
    </location>
</feature>
<sequence length="960" mass="111262">MIDYSHCQSRVDRLAHGTSPSTDNAVLHFFGCLRFEERQSFLDSLDDSDRAKQRIQDENTRIQNMRNIFEMEGHNTAAGSLLYRFKVTLGYRFPKLNNLPRPRIDPVPNARSAEARRNLKRAEEREKEFVLEDLNANIIYFKKEKHDQHLQPYDHPKFLPSKFPDQKIKLSQLLKDDSDSNPLMWKCEENMIRYFHLPANNMEWIEEAIARYYDERNVQLSGPYQKPRRPEDHSKTRMLLRPQYWRGLQHGNHIGLPTHTRHMRPRCYPISTDYQNLEPQPKNLALFMPYLHWETDRRRARSAEVVRRYGNDRWTPFAEVVDQRHTPVNVSKMKRISSDGFPEHITTIIEAAQGWCGPKKITLKSYQGQTLLGKLLLLAAALYEELDAYTDEKMVKHYLTSNPPLHPRRTLDQSYYWTLRDTRSRDRDQVVYRGTAPPPKLLHHQCRKKANKDRPCAQCQENASKVPRVVMVDQLWMWILDENTVITCFPKRFGRNKPDVSAVQKCIRTRLRAARIDEVRSVYDLAIIIIDQCSRVFFDRTQSEDLQPQVMDCFGNAIGRVTHKQSIAFDHFWECTRLASKRYNSRNEPDNGTAKKSQNVLLDINPEGDLLREIKDIMDEIFIMMLIKKQEETVARTFAKHIKPLIKKTAYLSNAADSRTSDDDSDSSRRHDDGLLASPVLRQGPKIIIPRSAVSEDYEWTSSSANELVERIESQLQELKYLQDAAENASLALKDLLSLKQQQAGVVEAREAVKQGEETLRQGRAIMLFTVITIIFLPMTFFLGVFGMNTTELIGDAPGSSNWKYKDVFKFMIPISSVVITCSLCLAFSKLVRAVLSYAFNISWTYFITQTSLYVTWRDTSLNSKWLHEDRKVKVNAMKTRAKQKALEEKMKQARRVAKLESDAKQKREIRIRSGNIASYNIASPITPTMGTAAFDTPRRNQRLRSSDLEMTGAVMQNGG</sequence>
<dbReference type="PANTHER" id="PTHR47685">
    <property type="entry name" value="MAGNESIUM TRANSPORT PROTEIN CORA"/>
    <property type="match status" value="1"/>
</dbReference>
<reference evidence="7 8" key="1">
    <citation type="journal article" date="2013" name="BMC Genomics">
        <title>Genomics-driven discovery of the pneumocandin biosynthetic gene cluster in the fungus Glarea lozoyensis.</title>
        <authorList>
            <person name="Chen L."/>
            <person name="Yue Q."/>
            <person name="Zhang X."/>
            <person name="Xiang M."/>
            <person name="Wang C."/>
            <person name="Li S."/>
            <person name="Che Y."/>
            <person name="Ortiz-Lopez F.J."/>
            <person name="Bills G.F."/>
            <person name="Liu X."/>
            <person name="An Z."/>
        </authorList>
    </citation>
    <scope>NUCLEOTIDE SEQUENCE [LARGE SCALE GENOMIC DNA]</scope>
    <source>
        <strain evidence="8">ATCC 20868 / MF5171</strain>
    </source>
</reference>
<name>S3CTL8_GLAL2</name>